<evidence type="ECO:0000256" key="4">
    <source>
        <dbReference type="ARBA" id="ARBA00037131"/>
    </source>
</evidence>
<dbReference type="RefSeq" id="WP_005597964.1">
    <property type="nucleotide sequence ID" value="NZ_CP016414.1"/>
</dbReference>
<accession>A0A1C7FAQ5</accession>
<sequence length="315" mass="35196">MSIYNNILVVANINSDDQPALARAMQLAAKSRSRSRITFFLSIYDFSYDMTSMLSMDERDAMRRGVIHQREQWMRSVAEPYINEDIDFDVRVVWHNRPYEAIIAEVYAGSHDIVIKGTRKHDVLESVIFTPTDWHLLRKCPAPVLLVKNADWPADASIIASVHVGSENDTHLGLNDLMVEQLTCLTERLGAKPYLINAYPVTPANITIELPEFDPTTYTDAVRGHHLTAMKALRQKHGYDDEQTIVEQGLPEDIIPQAAKELNAAMVIIGTTGRTGLSAVFIGNTAEHVIDKINCDVLALKPEGYISPLDPTTAI</sequence>
<dbReference type="NCBIfam" id="NF008380">
    <property type="entry name" value="PRK11175.1"/>
    <property type="match status" value="1"/>
</dbReference>
<gene>
    <name evidence="6" type="ORF">VSVS05_01317</name>
</gene>
<dbReference type="EMBL" id="CP016414">
    <property type="protein sequence ID" value="ANU36444.1"/>
    <property type="molecule type" value="Genomic_DNA"/>
</dbReference>
<dbReference type="Pfam" id="PF00582">
    <property type="entry name" value="Usp"/>
    <property type="match status" value="2"/>
</dbReference>
<dbReference type="PATRIC" id="fig|45658.7.peg.1291"/>
<reference evidence="6 7" key="1">
    <citation type="submission" date="2016-07" db="EMBL/GenBank/DDBJ databases">
        <title>Genome sequencing of Vibrio scophthalmi strain VS-05, an isolated from Paralichthys olivaceus.</title>
        <authorList>
            <person name="Han H.-J."/>
        </authorList>
    </citation>
    <scope>NUCLEOTIDE SEQUENCE [LARGE SCALE GENOMIC DNA]</scope>
    <source>
        <strain evidence="6 7">VS-05</strain>
    </source>
</reference>
<dbReference type="Proteomes" id="UP000092528">
    <property type="component" value="Chromosome 1"/>
</dbReference>
<dbReference type="InterPro" id="IPR006016">
    <property type="entry name" value="UspA"/>
</dbReference>
<evidence type="ECO:0000313" key="6">
    <source>
        <dbReference type="EMBL" id="ANU36444.1"/>
    </source>
</evidence>
<dbReference type="PANTHER" id="PTHR47892:SF1">
    <property type="entry name" value="UNIVERSAL STRESS PROTEIN E"/>
    <property type="match status" value="1"/>
</dbReference>
<comment type="function">
    <text evidence="4">Required for resistance to DNA-damaging agents.</text>
</comment>
<dbReference type="PANTHER" id="PTHR47892">
    <property type="entry name" value="UNIVERSAL STRESS PROTEIN E"/>
    <property type="match status" value="1"/>
</dbReference>
<dbReference type="Gene3D" id="3.40.50.12370">
    <property type="match status" value="1"/>
</dbReference>
<dbReference type="SUPFAM" id="SSF52402">
    <property type="entry name" value="Adenine nucleotide alpha hydrolases-like"/>
    <property type="match status" value="2"/>
</dbReference>
<evidence type="ECO:0000256" key="2">
    <source>
        <dbReference type="ARBA" id="ARBA00008791"/>
    </source>
</evidence>
<dbReference type="GO" id="GO:0005737">
    <property type="term" value="C:cytoplasm"/>
    <property type="evidence" value="ECO:0007669"/>
    <property type="project" value="UniProtKB-SubCell"/>
</dbReference>
<protein>
    <submittedName>
        <fullName evidence="6">Universal stress protein</fullName>
    </submittedName>
</protein>
<keyword evidence="3" id="KW-0963">Cytoplasm</keyword>
<keyword evidence="7" id="KW-1185">Reference proteome</keyword>
<dbReference type="STRING" id="45658.VSVS12_01691"/>
<evidence type="ECO:0000256" key="3">
    <source>
        <dbReference type="ARBA" id="ARBA00022490"/>
    </source>
</evidence>
<comment type="subcellular location">
    <subcellularLocation>
        <location evidence="1">Cytoplasm</location>
    </subcellularLocation>
</comment>
<organism evidence="6 7">
    <name type="scientific">Vibrio scophthalmi</name>
    <dbReference type="NCBI Taxonomy" id="45658"/>
    <lineage>
        <taxon>Bacteria</taxon>
        <taxon>Pseudomonadati</taxon>
        <taxon>Pseudomonadota</taxon>
        <taxon>Gammaproteobacteria</taxon>
        <taxon>Vibrionales</taxon>
        <taxon>Vibrionaceae</taxon>
        <taxon>Vibrio</taxon>
    </lineage>
</organism>
<proteinExistence type="inferred from homology"/>
<feature type="domain" description="UspA" evidence="5">
    <location>
        <begin position="4"/>
        <end position="148"/>
    </location>
</feature>
<dbReference type="GeneID" id="96873705"/>
<evidence type="ECO:0000256" key="1">
    <source>
        <dbReference type="ARBA" id="ARBA00004496"/>
    </source>
</evidence>
<comment type="similarity">
    <text evidence="2">Belongs to the universal stress protein A family.</text>
</comment>
<dbReference type="AlphaFoldDB" id="A0A1C7FAQ5"/>
<dbReference type="CDD" id="cd23660">
    <property type="entry name" value="USP-E_repeat2"/>
    <property type="match status" value="1"/>
</dbReference>
<feature type="domain" description="UspA" evidence="5">
    <location>
        <begin position="186"/>
        <end position="301"/>
    </location>
</feature>
<evidence type="ECO:0000313" key="7">
    <source>
        <dbReference type="Proteomes" id="UP000092528"/>
    </source>
</evidence>
<name>A0A1C7FAQ5_9VIBR</name>
<evidence type="ECO:0000259" key="5">
    <source>
        <dbReference type="Pfam" id="PF00582"/>
    </source>
</evidence>